<reference evidence="1 2" key="2">
    <citation type="submission" date="2018-06" db="EMBL/GenBank/DDBJ databases">
        <title>Metagenomic assembly of (sub)arctic Cyanobacteria and their associated microbiome from non-axenic cultures.</title>
        <authorList>
            <person name="Baurain D."/>
        </authorList>
    </citation>
    <scope>NUCLEOTIDE SEQUENCE [LARGE SCALE GENOMIC DNA]</scope>
    <source>
        <strain evidence="1">ULC066bin1</strain>
    </source>
</reference>
<evidence type="ECO:0000313" key="1">
    <source>
        <dbReference type="EMBL" id="PZO36074.1"/>
    </source>
</evidence>
<dbReference type="AlphaFoldDB" id="A0A2W4VT80"/>
<protein>
    <recommendedName>
        <fullName evidence="3">DUF928 domain-containing protein</fullName>
    </recommendedName>
</protein>
<evidence type="ECO:0008006" key="3">
    <source>
        <dbReference type="Google" id="ProtNLM"/>
    </source>
</evidence>
<gene>
    <name evidence="1" type="ORF">DCF19_22465</name>
</gene>
<name>A0A2W4VT80_9CYAN</name>
<dbReference type="EMBL" id="QBML01000045">
    <property type="protein sequence ID" value="PZO36074.1"/>
    <property type="molecule type" value="Genomic_DNA"/>
</dbReference>
<accession>A0A2W4VT80</accession>
<dbReference type="InterPro" id="IPR010328">
    <property type="entry name" value="DUF928"/>
</dbReference>
<dbReference type="Pfam" id="PF06051">
    <property type="entry name" value="DUF928"/>
    <property type="match status" value="1"/>
</dbReference>
<reference evidence="1 2" key="1">
    <citation type="submission" date="2018-04" db="EMBL/GenBank/DDBJ databases">
        <authorList>
            <person name="Go L.Y."/>
            <person name="Mitchell J.A."/>
        </authorList>
    </citation>
    <scope>NUCLEOTIDE SEQUENCE [LARGE SCALE GENOMIC DNA]</scope>
    <source>
        <strain evidence="1">ULC066bin1</strain>
    </source>
</reference>
<evidence type="ECO:0000313" key="2">
    <source>
        <dbReference type="Proteomes" id="UP000249467"/>
    </source>
</evidence>
<comment type="caution">
    <text evidence="1">The sequence shown here is derived from an EMBL/GenBank/DDBJ whole genome shotgun (WGS) entry which is preliminary data.</text>
</comment>
<proteinExistence type="predicted"/>
<sequence>MAKNLKLNCLRGQTNWADIALSLLCLPALLWGDFIAFAQQETSQYGLGLQLQQRGSLHASRNYCITAIAPKDGGRTLSHQPTLYFYLSKNKTERNIFISALRITLQLEEGKSVLRFRVKVENLAEGLYKIALPVDNFPNLNRKIQHWRLNGIDTESLDLEDAFAYVQQGSNENVLKEIQPTSTILDKAHIYAKYYYWYDAFDAYSQWLQQNPKDAVARREREKMLQENLSSRCVDVYKFSSFEKLLKEIDVKPAKAIALVKK</sequence>
<dbReference type="Proteomes" id="UP000249467">
    <property type="component" value="Unassembled WGS sequence"/>
</dbReference>
<organism evidence="1 2">
    <name type="scientific">Pseudanabaena frigida</name>
    <dbReference type="NCBI Taxonomy" id="945775"/>
    <lineage>
        <taxon>Bacteria</taxon>
        <taxon>Bacillati</taxon>
        <taxon>Cyanobacteriota</taxon>
        <taxon>Cyanophyceae</taxon>
        <taxon>Pseudanabaenales</taxon>
        <taxon>Pseudanabaenaceae</taxon>
        <taxon>Pseudanabaena</taxon>
    </lineage>
</organism>